<evidence type="ECO:0000313" key="1">
    <source>
        <dbReference type="EMBL" id="GFO12147.1"/>
    </source>
</evidence>
<reference evidence="1 2" key="1">
    <citation type="journal article" date="2021" name="Elife">
        <title>Chloroplast acquisition without the gene transfer in kleptoplastic sea slugs, Plakobranchus ocellatus.</title>
        <authorList>
            <person name="Maeda T."/>
            <person name="Takahashi S."/>
            <person name="Yoshida T."/>
            <person name="Shimamura S."/>
            <person name="Takaki Y."/>
            <person name="Nagai Y."/>
            <person name="Toyoda A."/>
            <person name="Suzuki Y."/>
            <person name="Arimoto A."/>
            <person name="Ishii H."/>
            <person name="Satoh N."/>
            <person name="Nishiyama T."/>
            <person name="Hasebe M."/>
            <person name="Maruyama T."/>
            <person name="Minagawa J."/>
            <person name="Obokata J."/>
            <person name="Shigenobu S."/>
        </authorList>
    </citation>
    <scope>NUCLEOTIDE SEQUENCE [LARGE SCALE GENOMIC DNA]</scope>
</reference>
<dbReference type="AlphaFoldDB" id="A0AAV4AYM4"/>
<gene>
    <name evidence="1" type="ORF">PoB_003865200</name>
</gene>
<comment type="caution">
    <text evidence="1">The sequence shown here is derived from an EMBL/GenBank/DDBJ whole genome shotgun (WGS) entry which is preliminary data.</text>
</comment>
<accession>A0AAV4AYM4</accession>
<proteinExistence type="predicted"/>
<keyword evidence="2" id="KW-1185">Reference proteome</keyword>
<sequence>MLLLSDRARHSWSATTVCNLFGEREESIPHVFSEYWALANVCPIGWAAMSLNDILTLSARQDCHECDRKHNAGVLLSSHALDGRTGSDVYLR</sequence>
<organism evidence="1 2">
    <name type="scientific">Plakobranchus ocellatus</name>
    <dbReference type="NCBI Taxonomy" id="259542"/>
    <lineage>
        <taxon>Eukaryota</taxon>
        <taxon>Metazoa</taxon>
        <taxon>Spiralia</taxon>
        <taxon>Lophotrochozoa</taxon>
        <taxon>Mollusca</taxon>
        <taxon>Gastropoda</taxon>
        <taxon>Heterobranchia</taxon>
        <taxon>Euthyneura</taxon>
        <taxon>Panpulmonata</taxon>
        <taxon>Sacoglossa</taxon>
        <taxon>Placobranchoidea</taxon>
        <taxon>Plakobranchidae</taxon>
        <taxon>Plakobranchus</taxon>
    </lineage>
</organism>
<dbReference type="EMBL" id="BLXT01004371">
    <property type="protein sequence ID" value="GFO12147.1"/>
    <property type="molecule type" value="Genomic_DNA"/>
</dbReference>
<dbReference type="Proteomes" id="UP000735302">
    <property type="component" value="Unassembled WGS sequence"/>
</dbReference>
<name>A0AAV4AYM4_9GAST</name>
<protein>
    <submittedName>
        <fullName evidence="1">Uncharacterized protein</fullName>
    </submittedName>
</protein>
<evidence type="ECO:0000313" key="2">
    <source>
        <dbReference type="Proteomes" id="UP000735302"/>
    </source>
</evidence>